<comment type="caution">
    <text evidence="8">The sequence shown here is derived from an EMBL/GenBank/DDBJ whole genome shotgun (WGS) entry which is preliminary data.</text>
</comment>
<evidence type="ECO:0000256" key="4">
    <source>
        <dbReference type="ARBA" id="ARBA00022695"/>
    </source>
</evidence>
<name>A0A8J3U8N7_9ACTN</name>
<dbReference type="PROSITE" id="PS52018">
    <property type="entry name" value="DART"/>
    <property type="match status" value="1"/>
</dbReference>
<evidence type="ECO:0000256" key="2">
    <source>
        <dbReference type="ARBA" id="ARBA00022676"/>
    </source>
</evidence>
<comment type="similarity">
    <text evidence="6">Belongs to the DarT ADP-ribosyltransferase family.</text>
</comment>
<proteinExistence type="inferred from homology"/>
<keyword evidence="9" id="KW-1185">Reference proteome</keyword>
<dbReference type="Proteomes" id="UP000622547">
    <property type="component" value="Unassembled WGS sequence"/>
</dbReference>
<evidence type="ECO:0000259" key="7">
    <source>
        <dbReference type="PROSITE" id="PS52018"/>
    </source>
</evidence>
<evidence type="ECO:0000256" key="3">
    <source>
        <dbReference type="ARBA" id="ARBA00022679"/>
    </source>
</evidence>
<keyword evidence="3" id="KW-0808">Transferase</keyword>
<comment type="caution">
    <text evidence="6">Lacks conserved residue(s) required for the propagation of feature annotation.</text>
</comment>
<keyword evidence="1 6" id="KW-1277">Toxin-antitoxin system</keyword>
<evidence type="ECO:0000256" key="5">
    <source>
        <dbReference type="ARBA" id="ARBA00023125"/>
    </source>
</evidence>
<dbReference type="Pfam" id="PF14487">
    <property type="entry name" value="DarT"/>
    <property type="match status" value="1"/>
</dbReference>
<keyword evidence="2" id="KW-0328">Glycosyltransferase</keyword>
<sequence length="221" mass="25093">MTDHAHPLDLSISEYVSGRQIQEILHFTTNKGLLGIFATGAVLSRDRLAKEDYIEHIYTPNCSDRLKDAAWTDYVNLSISRVNGRMLGVSKTWHATEDVWWAILSFDASLLVHPGVHFTTTNNTYSACVQRGIGVNSLAALFADSVEWGRYGSRFHRNSRMPASWTTDPQAEVLYPQQVPIGTLRAIYVREEEHIDTIRGWFPLFPKISPVPVEYKPEVFQ</sequence>
<feature type="domain" description="DarT" evidence="7">
    <location>
        <begin position="22"/>
        <end position="221"/>
    </location>
</feature>
<gene>
    <name evidence="8" type="ORF">Pph01_53480</name>
</gene>
<dbReference type="GO" id="GO:0003677">
    <property type="term" value="F:DNA binding"/>
    <property type="evidence" value="ECO:0007669"/>
    <property type="project" value="UniProtKB-UniRule"/>
</dbReference>
<dbReference type="GO" id="GO:0016757">
    <property type="term" value="F:glycosyltransferase activity"/>
    <property type="evidence" value="ECO:0007669"/>
    <property type="project" value="UniProtKB-KW"/>
</dbReference>
<evidence type="ECO:0000313" key="9">
    <source>
        <dbReference type="Proteomes" id="UP000622547"/>
    </source>
</evidence>
<dbReference type="AlphaFoldDB" id="A0A8J3U8N7"/>
<organism evidence="8 9">
    <name type="scientific">Planotetraspora phitsanulokensis</name>
    <dbReference type="NCBI Taxonomy" id="575192"/>
    <lineage>
        <taxon>Bacteria</taxon>
        <taxon>Bacillati</taxon>
        <taxon>Actinomycetota</taxon>
        <taxon>Actinomycetes</taxon>
        <taxon>Streptosporangiales</taxon>
        <taxon>Streptosporangiaceae</taxon>
        <taxon>Planotetraspora</taxon>
    </lineage>
</organism>
<dbReference type="EMBL" id="BOOP01000025">
    <property type="protein sequence ID" value="GII40345.1"/>
    <property type="molecule type" value="Genomic_DNA"/>
</dbReference>
<evidence type="ECO:0000313" key="8">
    <source>
        <dbReference type="EMBL" id="GII40345.1"/>
    </source>
</evidence>
<dbReference type="GO" id="GO:0016779">
    <property type="term" value="F:nucleotidyltransferase activity"/>
    <property type="evidence" value="ECO:0007669"/>
    <property type="project" value="UniProtKB-KW"/>
</dbReference>
<keyword evidence="4" id="KW-0548">Nucleotidyltransferase</keyword>
<evidence type="ECO:0000256" key="1">
    <source>
        <dbReference type="ARBA" id="ARBA00022649"/>
    </source>
</evidence>
<dbReference type="RefSeq" id="WP_204075887.1">
    <property type="nucleotide sequence ID" value="NZ_BAABHI010000026.1"/>
</dbReference>
<keyword evidence="5 6" id="KW-0238">DNA-binding</keyword>
<evidence type="ECO:0000256" key="6">
    <source>
        <dbReference type="PROSITE-ProRule" id="PRU01362"/>
    </source>
</evidence>
<dbReference type="InterPro" id="IPR029494">
    <property type="entry name" value="DarT"/>
</dbReference>
<protein>
    <recommendedName>
        <fullName evidence="7">DarT domain-containing protein</fullName>
    </recommendedName>
</protein>
<accession>A0A8J3U8N7</accession>
<reference evidence="8 9" key="1">
    <citation type="submission" date="2021-01" db="EMBL/GenBank/DDBJ databases">
        <title>Whole genome shotgun sequence of Planotetraspora phitsanulokensis NBRC 104273.</title>
        <authorList>
            <person name="Komaki H."/>
            <person name="Tamura T."/>
        </authorList>
    </citation>
    <scope>NUCLEOTIDE SEQUENCE [LARGE SCALE GENOMIC DNA]</scope>
    <source>
        <strain evidence="8 9">NBRC 104273</strain>
    </source>
</reference>